<proteinExistence type="inferred from homology"/>
<dbReference type="GO" id="GO:0006817">
    <property type="term" value="P:phosphate ion transport"/>
    <property type="evidence" value="ECO:0007669"/>
    <property type="project" value="UniProtKB-KW"/>
</dbReference>
<evidence type="ECO:0000256" key="6">
    <source>
        <dbReference type="ARBA" id="ARBA00022592"/>
    </source>
</evidence>
<dbReference type="GO" id="GO:0005737">
    <property type="term" value="C:cytoplasm"/>
    <property type="evidence" value="ECO:0007669"/>
    <property type="project" value="UniProtKB-SubCell"/>
</dbReference>
<dbReference type="PANTHER" id="PTHR42930:SF3">
    <property type="entry name" value="PHOSPHATE-SPECIFIC TRANSPORT SYSTEM ACCESSORY PROTEIN PHOU"/>
    <property type="match status" value="1"/>
</dbReference>
<gene>
    <name evidence="9" type="primary">phoU</name>
    <name evidence="9" type="ORF">FJY75_06055</name>
</gene>
<evidence type="ECO:0000256" key="7">
    <source>
        <dbReference type="PIRNR" id="PIRNR003107"/>
    </source>
</evidence>
<dbReference type="InterPro" id="IPR038078">
    <property type="entry name" value="PhoU-like_sf"/>
</dbReference>
<dbReference type="PANTHER" id="PTHR42930">
    <property type="entry name" value="PHOSPHATE-SPECIFIC TRANSPORT SYSTEM ACCESSORY PROTEIN PHOU"/>
    <property type="match status" value="1"/>
</dbReference>
<accession>A0A937XCH8</accession>
<reference evidence="9" key="1">
    <citation type="submission" date="2019-03" db="EMBL/GenBank/DDBJ databases">
        <title>Lake Tanganyika Metagenome-Assembled Genomes (MAGs).</title>
        <authorList>
            <person name="Tran P."/>
        </authorList>
    </citation>
    <scope>NUCLEOTIDE SEQUENCE</scope>
    <source>
        <strain evidence="9">M_DeepCast_400m_m2_100</strain>
    </source>
</reference>
<dbReference type="PIRSF" id="PIRSF003107">
    <property type="entry name" value="PhoU"/>
    <property type="match status" value="1"/>
</dbReference>
<feature type="domain" description="PhoU" evidence="8">
    <location>
        <begin position="121"/>
        <end position="204"/>
    </location>
</feature>
<evidence type="ECO:0000256" key="4">
    <source>
        <dbReference type="ARBA" id="ARBA00022448"/>
    </source>
</evidence>
<dbReference type="SUPFAM" id="SSF109755">
    <property type="entry name" value="PhoU-like"/>
    <property type="match status" value="1"/>
</dbReference>
<protein>
    <recommendedName>
        <fullName evidence="7">Phosphate-specific transport system accessory protein PhoU</fullName>
    </recommendedName>
</protein>
<feature type="domain" description="PhoU" evidence="8">
    <location>
        <begin position="16"/>
        <end position="103"/>
    </location>
</feature>
<keyword evidence="5 7" id="KW-0963">Cytoplasm</keyword>
<dbReference type="Gene3D" id="1.20.58.220">
    <property type="entry name" value="Phosphate transport system protein phou homolog 2, domain 2"/>
    <property type="match status" value="2"/>
</dbReference>
<dbReference type="NCBIfam" id="TIGR02135">
    <property type="entry name" value="phoU_full"/>
    <property type="match status" value="1"/>
</dbReference>
<comment type="function">
    <text evidence="7">Plays a role in the regulation of phosphate uptake.</text>
</comment>
<evidence type="ECO:0000256" key="1">
    <source>
        <dbReference type="ARBA" id="ARBA00004496"/>
    </source>
</evidence>
<dbReference type="Pfam" id="PF01895">
    <property type="entry name" value="PhoU"/>
    <property type="match status" value="2"/>
</dbReference>
<keyword evidence="6 7" id="KW-0592">Phosphate transport</keyword>
<dbReference type="EMBL" id="VGIY01000118">
    <property type="protein sequence ID" value="MBM3317398.1"/>
    <property type="molecule type" value="Genomic_DNA"/>
</dbReference>
<sequence length="232" mass="26071">MPRHLLREIDEVKRQILSLSAIVEESVRLAVQAIETRDSRLAAEVVARDGEIDRLEMEVEEACLKILALYQPVAIDLRFIVSVLKINNDLERVGDLAVNIAERAAYLSGRPEIGIPFDFGEICRCALEMLRQSLDALMSMDSELAYGVFACDDRVDAINREMYGRITAAIHRDPQKTDILLSYLTATRRLERVADYATNIAEDVIYMVEGQIVRHRGLSAEKEKPIPGGQGE</sequence>
<evidence type="ECO:0000313" key="10">
    <source>
        <dbReference type="Proteomes" id="UP000748308"/>
    </source>
</evidence>
<evidence type="ECO:0000256" key="2">
    <source>
        <dbReference type="ARBA" id="ARBA00008107"/>
    </source>
</evidence>
<dbReference type="GO" id="GO:0030643">
    <property type="term" value="P:intracellular phosphate ion homeostasis"/>
    <property type="evidence" value="ECO:0007669"/>
    <property type="project" value="InterPro"/>
</dbReference>
<dbReference type="Proteomes" id="UP000748308">
    <property type="component" value="Unassembled WGS sequence"/>
</dbReference>
<evidence type="ECO:0000259" key="8">
    <source>
        <dbReference type="Pfam" id="PF01895"/>
    </source>
</evidence>
<dbReference type="AlphaFoldDB" id="A0A937XCH8"/>
<name>A0A937XCH8_UNCEI</name>
<comment type="subunit">
    <text evidence="3 7">Homodimer.</text>
</comment>
<dbReference type="FunFam" id="1.20.58.220:FF:000004">
    <property type="entry name" value="Phosphate-specific transport system accessory protein PhoU"/>
    <property type="match status" value="1"/>
</dbReference>
<organism evidence="9 10">
    <name type="scientific">Eiseniibacteriota bacterium</name>
    <dbReference type="NCBI Taxonomy" id="2212470"/>
    <lineage>
        <taxon>Bacteria</taxon>
        <taxon>Candidatus Eiseniibacteriota</taxon>
    </lineage>
</organism>
<evidence type="ECO:0000313" key="9">
    <source>
        <dbReference type="EMBL" id="MBM3317398.1"/>
    </source>
</evidence>
<dbReference type="InterPro" id="IPR026022">
    <property type="entry name" value="PhoU_dom"/>
</dbReference>
<comment type="caution">
    <text evidence="9">The sequence shown here is derived from an EMBL/GenBank/DDBJ whole genome shotgun (WGS) entry which is preliminary data.</text>
</comment>
<evidence type="ECO:0000256" key="5">
    <source>
        <dbReference type="ARBA" id="ARBA00022490"/>
    </source>
</evidence>
<dbReference type="InterPro" id="IPR028366">
    <property type="entry name" value="PhoU"/>
</dbReference>
<comment type="similarity">
    <text evidence="2 7">Belongs to the PhoU family.</text>
</comment>
<keyword evidence="4 7" id="KW-0813">Transport</keyword>
<dbReference type="GO" id="GO:0045936">
    <property type="term" value="P:negative regulation of phosphate metabolic process"/>
    <property type="evidence" value="ECO:0007669"/>
    <property type="project" value="InterPro"/>
</dbReference>
<comment type="subcellular location">
    <subcellularLocation>
        <location evidence="1 7">Cytoplasm</location>
    </subcellularLocation>
</comment>
<evidence type="ECO:0000256" key="3">
    <source>
        <dbReference type="ARBA" id="ARBA00011738"/>
    </source>
</evidence>